<dbReference type="Gene3D" id="1.10.437.10">
    <property type="entry name" value="Blc2-like"/>
    <property type="match status" value="1"/>
</dbReference>
<evidence type="ECO:0000313" key="6">
    <source>
        <dbReference type="Proteomes" id="UP000663828"/>
    </source>
</evidence>
<keyword evidence="3" id="KW-0472">Membrane</keyword>
<dbReference type="Pfam" id="PF00452">
    <property type="entry name" value="Bcl-2"/>
    <property type="match status" value="1"/>
</dbReference>
<sequence>MCTNDRLATTRAVVNDYFNCRMNKTSNVTNQLFLNVRRLASDCERNYQLQQPKFHFRATSSSLTDVRIFHSDIALELFSDGIISWGRIIALIVFSALMTERLIQDGLDAQLTKTSMIDWTTDFINVNLRTWLEAQSYWNGFMTMCQKNSQKRISVTRYASLLGTVGMITLGALYMNKFVY</sequence>
<dbReference type="InterPro" id="IPR020717">
    <property type="entry name" value="Bcl2_BH1_motif_CS"/>
</dbReference>
<dbReference type="PRINTS" id="PR01862">
    <property type="entry name" value="BCL2FAMILY"/>
</dbReference>
<protein>
    <recommendedName>
        <fullName evidence="4">Bcl-2 Bcl-2 homology region 1-3 domain-containing protein</fullName>
    </recommendedName>
</protein>
<keyword evidence="3" id="KW-0812">Transmembrane</keyword>
<evidence type="ECO:0000256" key="2">
    <source>
        <dbReference type="ARBA" id="ARBA00022703"/>
    </source>
</evidence>
<keyword evidence="3" id="KW-1133">Transmembrane helix</keyword>
<proteinExistence type="inferred from homology"/>
<dbReference type="InterPro" id="IPR002475">
    <property type="entry name" value="Bcl2-like"/>
</dbReference>
<dbReference type="GO" id="GO:0005741">
    <property type="term" value="C:mitochondrial outer membrane"/>
    <property type="evidence" value="ECO:0007669"/>
    <property type="project" value="TreeGrafter"/>
</dbReference>
<dbReference type="EMBL" id="CAJNOR010001608">
    <property type="protein sequence ID" value="CAF1171360.1"/>
    <property type="molecule type" value="Genomic_DNA"/>
</dbReference>
<feature type="domain" description="Bcl-2 Bcl-2 homology region 1-3" evidence="4">
    <location>
        <begin position="36"/>
        <end position="138"/>
    </location>
</feature>
<comment type="caution">
    <text evidence="5">The sequence shown here is derived from an EMBL/GenBank/DDBJ whole genome shotgun (WGS) entry which is preliminary data.</text>
</comment>
<dbReference type="Proteomes" id="UP000663828">
    <property type="component" value="Unassembled WGS sequence"/>
</dbReference>
<gene>
    <name evidence="5" type="ORF">XAT740_LOCUS22052</name>
</gene>
<dbReference type="InterPro" id="IPR036834">
    <property type="entry name" value="Bcl-2-like_sf"/>
</dbReference>
<dbReference type="AlphaFoldDB" id="A0A814U842"/>
<dbReference type="CDD" id="cd06845">
    <property type="entry name" value="Bcl-2_like"/>
    <property type="match status" value="1"/>
</dbReference>
<evidence type="ECO:0000256" key="3">
    <source>
        <dbReference type="SAM" id="Phobius"/>
    </source>
</evidence>
<dbReference type="SMART" id="SM00337">
    <property type="entry name" value="BCL"/>
    <property type="match status" value="1"/>
</dbReference>
<keyword evidence="2" id="KW-0053">Apoptosis</keyword>
<dbReference type="GO" id="GO:0051400">
    <property type="term" value="F:BH domain binding"/>
    <property type="evidence" value="ECO:0007669"/>
    <property type="project" value="TreeGrafter"/>
</dbReference>
<evidence type="ECO:0000256" key="1">
    <source>
        <dbReference type="ARBA" id="ARBA00009458"/>
    </source>
</evidence>
<keyword evidence="6" id="KW-1185">Reference proteome</keyword>
<dbReference type="PROSITE" id="PS01080">
    <property type="entry name" value="BH1"/>
    <property type="match status" value="1"/>
</dbReference>
<accession>A0A814U842</accession>
<dbReference type="SUPFAM" id="SSF56854">
    <property type="entry name" value="Bcl-2 inhibitors of programmed cell death"/>
    <property type="match status" value="1"/>
</dbReference>
<reference evidence="5" key="1">
    <citation type="submission" date="2021-02" db="EMBL/GenBank/DDBJ databases">
        <authorList>
            <person name="Nowell W R."/>
        </authorList>
    </citation>
    <scope>NUCLEOTIDE SEQUENCE</scope>
</reference>
<dbReference type="GO" id="GO:0097192">
    <property type="term" value="P:extrinsic apoptotic signaling pathway in absence of ligand"/>
    <property type="evidence" value="ECO:0007669"/>
    <property type="project" value="TreeGrafter"/>
</dbReference>
<name>A0A814U842_ADIRI</name>
<evidence type="ECO:0000313" key="5">
    <source>
        <dbReference type="EMBL" id="CAF1171360.1"/>
    </source>
</evidence>
<dbReference type="PROSITE" id="PS50062">
    <property type="entry name" value="BCL2_FAMILY"/>
    <property type="match status" value="1"/>
</dbReference>
<dbReference type="PANTHER" id="PTHR11256">
    <property type="entry name" value="BCL-2 RELATED"/>
    <property type="match status" value="1"/>
</dbReference>
<dbReference type="InterPro" id="IPR026298">
    <property type="entry name" value="Bcl-2_fam"/>
</dbReference>
<comment type="similarity">
    <text evidence="1">Belongs to the Bcl-2 family.</text>
</comment>
<dbReference type="InterPro" id="IPR046371">
    <property type="entry name" value="Bcl-2_BH1-3"/>
</dbReference>
<dbReference type="GO" id="GO:0001836">
    <property type="term" value="P:release of cytochrome c from mitochondria"/>
    <property type="evidence" value="ECO:0007669"/>
    <property type="project" value="TreeGrafter"/>
</dbReference>
<organism evidence="5 6">
    <name type="scientific">Adineta ricciae</name>
    <name type="common">Rotifer</name>
    <dbReference type="NCBI Taxonomy" id="249248"/>
    <lineage>
        <taxon>Eukaryota</taxon>
        <taxon>Metazoa</taxon>
        <taxon>Spiralia</taxon>
        <taxon>Gnathifera</taxon>
        <taxon>Rotifera</taxon>
        <taxon>Eurotatoria</taxon>
        <taxon>Bdelloidea</taxon>
        <taxon>Adinetida</taxon>
        <taxon>Adinetidae</taxon>
        <taxon>Adineta</taxon>
    </lineage>
</organism>
<feature type="transmembrane region" description="Helical" evidence="3">
    <location>
        <begin position="155"/>
        <end position="175"/>
    </location>
</feature>
<evidence type="ECO:0000259" key="4">
    <source>
        <dbReference type="SMART" id="SM00337"/>
    </source>
</evidence>
<dbReference type="GO" id="GO:0042981">
    <property type="term" value="P:regulation of apoptotic process"/>
    <property type="evidence" value="ECO:0007669"/>
    <property type="project" value="InterPro"/>
</dbReference>
<dbReference type="GO" id="GO:0008630">
    <property type="term" value="P:intrinsic apoptotic signaling pathway in response to DNA damage"/>
    <property type="evidence" value="ECO:0007669"/>
    <property type="project" value="TreeGrafter"/>
</dbReference>